<reference evidence="3" key="2">
    <citation type="submission" date="2020-08" db="EMBL/GenBank/DDBJ databases">
        <title>Plant Genome Project.</title>
        <authorList>
            <person name="Zhang R.-G."/>
        </authorList>
    </citation>
    <scope>NUCLEOTIDE SEQUENCE</scope>
    <source>
        <strain evidence="3">Huo1</strain>
        <tissue evidence="3">Leaf</tissue>
    </source>
</reference>
<comment type="caution">
    <text evidence="3">The sequence shown here is derived from an EMBL/GenBank/DDBJ whole genome shotgun (WGS) entry which is preliminary data.</text>
</comment>
<proteinExistence type="inferred from homology"/>
<dbReference type="Pfam" id="PF02458">
    <property type="entry name" value="Transferase"/>
    <property type="match status" value="1"/>
</dbReference>
<accession>A0A8X8Z2A1</accession>
<organism evidence="3">
    <name type="scientific">Salvia splendens</name>
    <name type="common">Scarlet sage</name>
    <dbReference type="NCBI Taxonomy" id="180675"/>
    <lineage>
        <taxon>Eukaryota</taxon>
        <taxon>Viridiplantae</taxon>
        <taxon>Streptophyta</taxon>
        <taxon>Embryophyta</taxon>
        <taxon>Tracheophyta</taxon>
        <taxon>Spermatophyta</taxon>
        <taxon>Magnoliopsida</taxon>
        <taxon>eudicotyledons</taxon>
        <taxon>Gunneridae</taxon>
        <taxon>Pentapetalae</taxon>
        <taxon>asterids</taxon>
        <taxon>lamiids</taxon>
        <taxon>Lamiales</taxon>
        <taxon>Lamiaceae</taxon>
        <taxon>Nepetoideae</taxon>
        <taxon>Mentheae</taxon>
        <taxon>Salviinae</taxon>
        <taxon>Salvia</taxon>
        <taxon>Salvia subgen. Calosphace</taxon>
        <taxon>core Calosphace</taxon>
    </lineage>
</organism>
<keyword evidence="2" id="KW-0808">Transferase</keyword>
<evidence type="ECO:0000256" key="1">
    <source>
        <dbReference type="ARBA" id="ARBA00009861"/>
    </source>
</evidence>
<gene>
    <name evidence="3" type="ORF">SASPL_150234</name>
</gene>
<evidence type="ECO:0000256" key="2">
    <source>
        <dbReference type="ARBA" id="ARBA00022679"/>
    </source>
</evidence>
<evidence type="ECO:0000313" key="3">
    <source>
        <dbReference type="EMBL" id="KAG6388798.1"/>
    </source>
</evidence>
<dbReference type="PANTHER" id="PTHR31147:SF66">
    <property type="entry name" value="OS05G0315700 PROTEIN"/>
    <property type="match status" value="1"/>
</dbReference>
<dbReference type="EMBL" id="PNBA02000020">
    <property type="protein sequence ID" value="KAG6388798.1"/>
    <property type="molecule type" value="Genomic_DNA"/>
</dbReference>
<dbReference type="InterPro" id="IPR023213">
    <property type="entry name" value="CAT-like_dom_sf"/>
</dbReference>
<keyword evidence="4" id="KW-1185">Reference proteome</keyword>
<dbReference type="GO" id="GO:0016740">
    <property type="term" value="F:transferase activity"/>
    <property type="evidence" value="ECO:0007669"/>
    <property type="project" value="UniProtKB-KW"/>
</dbReference>
<comment type="similarity">
    <text evidence="1">Belongs to the plant acyltransferase family.</text>
</comment>
<name>A0A8X8Z2A1_SALSN</name>
<dbReference type="AlphaFoldDB" id="A0A8X8Z2A1"/>
<dbReference type="Proteomes" id="UP000298416">
    <property type="component" value="Unassembled WGS sequence"/>
</dbReference>
<dbReference type="PANTHER" id="PTHR31147">
    <property type="entry name" value="ACYL TRANSFERASE 4"/>
    <property type="match status" value="1"/>
</dbReference>
<reference evidence="3" key="1">
    <citation type="submission" date="2018-01" db="EMBL/GenBank/DDBJ databases">
        <authorList>
            <person name="Mao J.F."/>
        </authorList>
    </citation>
    <scope>NUCLEOTIDE SEQUENCE</scope>
    <source>
        <strain evidence="3">Huo1</strain>
        <tissue evidence="3">Leaf</tissue>
    </source>
</reference>
<evidence type="ECO:0000313" key="4">
    <source>
        <dbReference type="Proteomes" id="UP000298416"/>
    </source>
</evidence>
<dbReference type="InterPro" id="IPR050898">
    <property type="entry name" value="Plant_acyltransferase"/>
</dbReference>
<protein>
    <submittedName>
        <fullName evidence="3">Uncharacterized protein</fullName>
    </submittedName>
</protein>
<sequence length="162" mass="18471">MDQMVERSFLFTSAEISALRRSLPPHLQRCSKFEIVAGCVWRCQTIALSPKPDEEMKFISVKDNRKNIYLPLQVGYYGNVLKLLVAMTTAGEFSENPLHYAVELARSTKHEAQTACELSEFDSGEHLYCVEFNVHGFRVDGCWVGYGGVRWGAQRELLADRY</sequence>
<dbReference type="Gene3D" id="3.30.559.10">
    <property type="entry name" value="Chloramphenicol acetyltransferase-like domain"/>
    <property type="match status" value="1"/>
</dbReference>